<dbReference type="RefSeq" id="YP_004063891.1">
    <property type="nucleotide sequence ID" value="NC_014792.1"/>
</dbReference>
<dbReference type="EMBL" id="HM563683">
    <property type="protein sequence ID" value="ADR32585.1"/>
    <property type="molecule type" value="Genomic_DNA"/>
</dbReference>
<dbReference type="Proteomes" id="UP000007430">
    <property type="component" value="Segment"/>
</dbReference>
<evidence type="ECO:0000313" key="2">
    <source>
        <dbReference type="Proteomes" id="UP000007430"/>
    </source>
</evidence>
<proteinExistence type="predicted"/>
<protein>
    <submittedName>
        <fullName evidence="1">Gp48 baseplate subunit</fullName>
    </submittedName>
</protein>
<dbReference type="Pfam" id="PF11091">
    <property type="entry name" value="T4_tail_cap"/>
    <property type="match status" value="1"/>
</dbReference>
<sequence>MKVKELDFDFDIAGLFNGGSKTSAGQSKAAQTQATIVAQYPAERASGNDSSDDMRVNDLYKNGLLFTAYNFSSRTSPELRSDRSSQLTSLKKVSNGASFNPVKSLTSFAKSKLTGSGSTGKSFDSNAVANILLPRSKSDVESVSHRFNDVGESLITKGGGSATGILSNIASTAVFGALESVTNGVMADHGEQIYTTARSMYAGPDNRTKVYTWEMTPRSAQDLIQIVKIYEIFNYYSYGETGKSSFASELKDKIDTWYKSTFPSKRKAIDNFDGKLLGEEITSFLTNVLVVSNPTIWYIRNFGDTSSYDGRGELFGPCQIQSIRFDKSPDGHFGGLAIAPNLPSTFVLEITFREIITLNRGSLYAEGF</sequence>
<dbReference type="GeneID" id="10021435"/>
<accession>E5FIP4</accession>
<reference evidence="1 2" key="1">
    <citation type="journal article" date="2010" name="Arch. Virol.">
        <title>Low-temperature T4-like coliphages vB_EcoM-VR5, vB_EcoM-VR7 and vB_EcoM-VR20.</title>
        <authorList>
            <person name="Kaliniene L."/>
            <person name="Klausa V."/>
            <person name="Truncaite L."/>
        </authorList>
    </citation>
    <scope>NUCLEOTIDE SEQUENCE [LARGE SCALE GENOMIC DNA]</scope>
    <source>
        <strain evidence="1">VR7</strain>
    </source>
</reference>
<evidence type="ECO:0000313" key="1">
    <source>
        <dbReference type="EMBL" id="ADR32585.1"/>
    </source>
</evidence>
<dbReference type="KEGG" id="vg:10021435"/>
<keyword evidence="2" id="KW-1185">Reference proteome</keyword>
<organism evidence="1 2">
    <name type="scientific">Escherichia phage vB_EcoM_VR7</name>
    <dbReference type="NCBI Taxonomy" id="700939"/>
    <lineage>
        <taxon>Viruses</taxon>
        <taxon>Duplodnaviria</taxon>
        <taxon>Heunggongvirae</taxon>
        <taxon>Uroviricota</taxon>
        <taxon>Caudoviricetes</taxon>
        <taxon>Pantevenvirales</taxon>
        <taxon>Straboviridae</taxon>
        <taxon>Tevenvirinae</taxon>
        <taxon>Gaprivervirus</taxon>
        <taxon>Gaprivervirus vr7</taxon>
    </lineage>
</organism>
<gene>
    <name evidence="1" type="primary">48</name>
    <name evidence="1" type="ORF">VR7_gp210</name>
</gene>
<dbReference type="InterPro" id="IPR024389">
    <property type="entry name" value="Gp48_T4-like"/>
</dbReference>
<name>E5FIP4_9CAUD</name>